<dbReference type="GO" id="GO:0046688">
    <property type="term" value="P:response to copper ion"/>
    <property type="evidence" value="ECO:0007669"/>
    <property type="project" value="InterPro"/>
</dbReference>
<feature type="transmembrane region" description="Helical" evidence="5">
    <location>
        <begin position="333"/>
        <end position="358"/>
    </location>
</feature>
<dbReference type="AlphaFoldDB" id="A0A372L811"/>
<keyword evidence="8" id="KW-1185">Reference proteome</keyword>
<feature type="transmembrane region" description="Helical" evidence="5">
    <location>
        <begin position="214"/>
        <end position="234"/>
    </location>
</feature>
<gene>
    <name evidence="7" type="ORF">D0466_18330</name>
</gene>
<dbReference type="PANTHER" id="PTHR34820">
    <property type="entry name" value="INNER MEMBRANE PROTEIN YEBZ"/>
    <property type="match status" value="1"/>
</dbReference>
<keyword evidence="5" id="KW-1133">Transmembrane helix</keyword>
<sequence>MRGAFILFSVIFCTLIYPKQIFAHAVLTEAKPAADSRLQESPDLVTLSFNEKIKEGLYTIKVLNQSRETISDKKPQLSMDKRKLQISIPRLNDGAYLVTYQIVSADGHPISGSYVFTVGNAAFPLDPEWKTTGLEKIQIAVYLTRAVYYVALLGITGWIFWGVFQTTVQPEIIRKKYRFTALVLQQFHLLSLLILIAVQWLMNTTSSGIPLNTGFGLSWLFSLLLSLMGFWVLFRAKWLDTAWFLLMLAAKSFNGHSNAYGPEWVSIPLNFLHLLFAAVWAGGLLYIILYWQKHHLHVKEFILLFSKIAFLCMMFLFLTGTFAAFLFLPDISYLWAAPWGILLIIKLILVLFVILSAGKVRSIFKNKPAAAAWLWLKIDFSIMLMITFLVGGLSYLSPIPPNTPLKWVEKGSGADMTITITPNAPGKNKFQLQFKKDKVKRAELSLIYEGGEKIAPIVVPLKPSSMDGIYVAEGYYLPFHGKWVAKVTFIDKNEKEILYTKSFRIFSTRGNESK</sequence>
<evidence type="ECO:0000256" key="1">
    <source>
        <dbReference type="ARBA" id="ARBA00004196"/>
    </source>
</evidence>
<dbReference type="InterPro" id="IPR007348">
    <property type="entry name" value="CopC_dom"/>
</dbReference>
<feature type="transmembrane region" description="Helical" evidence="5">
    <location>
        <begin position="301"/>
        <end position="327"/>
    </location>
</feature>
<keyword evidence="2" id="KW-0479">Metal-binding</keyword>
<protein>
    <recommendedName>
        <fullName evidence="6">CopC domain-containing protein</fullName>
    </recommendedName>
</protein>
<evidence type="ECO:0000313" key="8">
    <source>
        <dbReference type="Proteomes" id="UP000262939"/>
    </source>
</evidence>
<dbReference type="OrthoDB" id="2353937at2"/>
<feature type="transmembrane region" description="Helical" evidence="5">
    <location>
        <begin position="146"/>
        <end position="167"/>
    </location>
</feature>
<keyword evidence="5" id="KW-0472">Membrane</keyword>
<dbReference type="GO" id="GO:0042597">
    <property type="term" value="C:periplasmic space"/>
    <property type="evidence" value="ECO:0007669"/>
    <property type="project" value="InterPro"/>
</dbReference>
<feature type="domain" description="CopC" evidence="6">
    <location>
        <begin position="24"/>
        <end position="118"/>
    </location>
</feature>
<evidence type="ECO:0000256" key="5">
    <source>
        <dbReference type="SAM" id="Phobius"/>
    </source>
</evidence>
<feature type="transmembrane region" description="Helical" evidence="5">
    <location>
        <begin position="370"/>
        <end position="396"/>
    </location>
</feature>
<reference evidence="7 8" key="1">
    <citation type="submission" date="2018-08" db="EMBL/GenBank/DDBJ databases">
        <title>Bacillus chawlae sp. nov., Bacillus glennii sp. nov., and Bacillus saganii sp. nov. Isolated from the Vehicle Assembly Building at Kennedy Space Center where the Viking Spacecraft were Assembled.</title>
        <authorList>
            <person name="Seuylemezian A."/>
            <person name="Vaishampayan P."/>
        </authorList>
    </citation>
    <scope>NUCLEOTIDE SEQUENCE [LARGE SCALE GENOMIC DNA]</scope>
    <source>
        <strain evidence="7 8">V44-8</strain>
    </source>
</reference>
<proteinExistence type="predicted"/>
<feature type="transmembrane region" description="Helical" evidence="5">
    <location>
        <begin position="271"/>
        <end position="289"/>
    </location>
</feature>
<dbReference type="InterPro" id="IPR032694">
    <property type="entry name" value="CopC/D"/>
</dbReference>
<feature type="transmembrane region" description="Helical" evidence="5">
    <location>
        <begin position="179"/>
        <end position="202"/>
    </location>
</feature>
<dbReference type="InterPro" id="IPR014755">
    <property type="entry name" value="Cu-Rt/internalin_Ig-like"/>
</dbReference>
<evidence type="ECO:0000313" key="7">
    <source>
        <dbReference type="EMBL" id="RFU61440.1"/>
    </source>
</evidence>
<evidence type="ECO:0000256" key="2">
    <source>
        <dbReference type="ARBA" id="ARBA00022723"/>
    </source>
</evidence>
<comment type="subcellular location">
    <subcellularLocation>
        <location evidence="1">Cell envelope</location>
    </subcellularLocation>
</comment>
<dbReference type="GO" id="GO:0005886">
    <property type="term" value="C:plasma membrane"/>
    <property type="evidence" value="ECO:0007669"/>
    <property type="project" value="UniProtKB-SubCell"/>
</dbReference>
<dbReference type="Proteomes" id="UP000262939">
    <property type="component" value="Unassembled WGS sequence"/>
</dbReference>
<dbReference type="EMBL" id="QVTD01000015">
    <property type="protein sequence ID" value="RFU61440.1"/>
    <property type="molecule type" value="Genomic_DNA"/>
</dbReference>
<dbReference type="GO" id="GO:0005507">
    <property type="term" value="F:copper ion binding"/>
    <property type="evidence" value="ECO:0007669"/>
    <property type="project" value="InterPro"/>
</dbReference>
<evidence type="ECO:0000256" key="3">
    <source>
        <dbReference type="ARBA" id="ARBA00022729"/>
    </source>
</evidence>
<keyword evidence="4" id="KW-0186">Copper</keyword>
<accession>A0A372L811</accession>
<dbReference type="GO" id="GO:0006825">
    <property type="term" value="P:copper ion transport"/>
    <property type="evidence" value="ECO:0007669"/>
    <property type="project" value="InterPro"/>
</dbReference>
<comment type="caution">
    <text evidence="7">The sequence shown here is derived from an EMBL/GenBank/DDBJ whole genome shotgun (WGS) entry which is preliminary data.</text>
</comment>
<dbReference type="Gene3D" id="2.60.40.1220">
    <property type="match status" value="1"/>
</dbReference>
<dbReference type="Pfam" id="PF04234">
    <property type="entry name" value="CopC"/>
    <property type="match status" value="1"/>
</dbReference>
<keyword evidence="5" id="KW-0812">Transmembrane</keyword>
<evidence type="ECO:0000256" key="4">
    <source>
        <dbReference type="ARBA" id="ARBA00023008"/>
    </source>
</evidence>
<dbReference type="PANTHER" id="PTHR34820:SF4">
    <property type="entry name" value="INNER MEMBRANE PROTEIN YEBZ"/>
    <property type="match status" value="1"/>
</dbReference>
<keyword evidence="3" id="KW-0732">Signal</keyword>
<dbReference type="SUPFAM" id="SSF81296">
    <property type="entry name" value="E set domains"/>
    <property type="match status" value="1"/>
</dbReference>
<dbReference type="RefSeq" id="WP_117323987.1">
    <property type="nucleotide sequence ID" value="NZ_QVTD01000015.1"/>
</dbReference>
<name>A0A372L811_9BACI</name>
<dbReference type="InterPro" id="IPR014756">
    <property type="entry name" value="Ig_E-set"/>
</dbReference>
<evidence type="ECO:0000259" key="6">
    <source>
        <dbReference type="Pfam" id="PF04234"/>
    </source>
</evidence>
<organism evidence="7 8">
    <name type="scientific">Peribacillus glennii</name>
    <dbReference type="NCBI Taxonomy" id="2303991"/>
    <lineage>
        <taxon>Bacteria</taxon>
        <taxon>Bacillati</taxon>
        <taxon>Bacillota</taxon>
        <taxon>Bacilli</taxon>
        <taxon>Bacillales</taxon>
        <taxon>Bacillaceae</taxon>
        <taxon>Peribacillus</taxon>
    </lineage>
</organism>